<name>A0A7W6AFS1_9SPHN</name>
<comment type="caution">
    <text evidence="6">The sequence shown here is derived from an EMBL/GenBank/DDBJ whole genome shotgun (WGS) entry which is preliminary data.</text>
</comment>
<dbReference type="Gene3D" id="2.60.40.10">
    <property type="entry name" value="Immunoglobulins"/>
    <property type="match status" value="29"/>
</dbReference>
<dbReference type="PANTHER" id="PTHR37494:SF1">
    <property type="entry name" value="STAPHYLOCOCCUS AUREUS SURFACE PROTEIN A"/>
    <property type="match status" value="1"/>
</dbReference>
<dbReference type="SUPFAM" id="SSF81296">
    <property type="entry name" value="E set domains"/>
    <property type="match status" value="6"/>
</dbReference>
<dbReference type="InterPro" id="IPR036179">
    <property type="entry name" value="Ig-like_dom_sf"/>
</dbReference>
<dbReference type="SUPFAM" id="SSF103515">
    <property type="entry name" value="Autotransporter"/>
    <property type="match status" value="1"/>
</dbReference>
<dbReference type="SUPFAM" id="SSF48726">
    <property type="entry name" value="Immunoglobulin"/>
    <property type="match status" value="1"/>
</dbReference>
<dbReference type="Gene3D" id="2.60.40.2810">
    <property type="match status" value="1"/>
</dbReference>
<evidence type="ECO:0000256" key="3">
    <source>
        <dbReference type="SAM" id="SignalP"/>
    </source>
</evidence>
<reference evidence="6 7" key="1">
    <citation type="submission" date="2020-08" db="EMBL/GenBank/DDBJ databases">
        <title>Genomic Encyclopedia of Type Strains, Phase IV (KMG-IV): sequencing the most valuable type-strain genomes for metagenomic binning, comparative biology and taxonomic classification.</title>
        <authorList>
            <person name="Goeker M."/>
        </authorList>
    </citation>
    <scope>NUCLEOTIDE SEQUENCE [LARGE SCALE GENOMIC DNA]</scope>
    <source>
        <strain evidence="6 7">DSM 19512</strain>
    </source>
</reference>
<dbReference type="SMART" id="SM00429">
    <property type="entry name" value="IPT"/>
    <property type="match status" value="6"/>
</dbReference>
<dbReference type="GO" id="GO:0016020">
    <property type="term" value="C:membrane"/>
    <property type="evidence" value="ECO:0007669"/>
    <property type="project" value="InterPro"/>
</dbReference>
<proteinExistence type="predicted"/>
<dbReference type="Pfam" id="PF01833">
    <property type="entry name" value="TIG"/>
    <property type="match status" value="6"/>
</dbReference>
<dbReference type="InterPro" id="IPR007110">
    <property type="entry name" value="Ig-like_dom"/>
</dbReference>
<dbReference type="GO" id="GO:0005509">
    <property type="term" value="F:calcium ion binding"/>
    <property type="evidence" value="ECO:0007669"/>
    <property type="project" value="InterPro"/>
</dbReference>
<feature type="signal peptide" evidence="3">
    <location>
        <begin position="1"/>
        <end position="20"/>
    </location>
</feature>
<feature type="coiled-coil region" evidence="1">
    <location>
        <begin position="3364"/>
        <end position="3391"/>
    </location>
</feature>
<feature type="domain" description="Ig-like" evidence="4">
    <location>
        <begin position="601"/>
        <end position="688"/>
    </location>
</feature>
<dbReference type="InterPro" id="IPR014756">
    <property type="entry name" value="Ig_E-set"/>
</dbReference>
<keyword evidence="1" id="KW-0175">Coiled coil</keyword>
<feature type="region of interest" description="Disordered" evidence="2">
    <location>
        <begin position="3465"/>
        <end position="3494"/>
    </location>
</feature>
<accession>A0A7W6AFS1</accession>
<evidence type="ECO:0000259" key="5">
    <source>
        <dbReference type="PROSITE" id="PS51208"/>
    </source>
</evidence>
<evidence type="ECO:0000313" key="6">
    <source>
        <dbReference type="EMBL" id="MBB3879791.1"/>
    </source>
</evidence>
<gene>
    <name evidence="6" type="ORF">GGR48_002225</name>
</gene>
<dbReference type="InterPro" id="IPR003599">
    <property type="entry name" value="Ig_sub"/>
</dbReference>
<protein>
    <submittedName>
        <fullName evidence="6">Uncharacterized protein YhjY with autotransporter beta-barrel domain</fullName>
    </submittedName>
</protein>
<dbReference type="CDD" id="cd00102">
    <property type="entry name" value="IPT"/>
    <property type="match status" value="2"/>
</dbReference>
<dbReference type="SMART" id="SM00409">
    <property type="entry name" value="IG"/>
    <property type="match status" value="1"/>
</dbReference>
<keyword evidence="7" id="KW-1185">Reference proteome</keyword>
<dbReference type="SMART" id="SM00869">
    <property type="entry name" value="Autotransporter"/>
    <property type="match status" value="1"/>
</dbReference>
<evidence type="ECO:0000256" key="1">
    <source>
        <dbReference type="SAM" id="Coils"/>
    </source>
</evidence>
<dbReference type="InterPro" id="IPR002909">
    <property type="entry name" value="IPT_dom"/>
</dbReference>
<dbReference type="Pfam" id="PF17963">
    <property type="entry name" value="Big_9"/>
    <property type="match status" value="4"/>
</dbReference>
<evidence type="ECO:0000313" key="7">
    <source>
        <dbReference type="Proteomes" id="UP000538670"/>
    </source>
</evidence>
<dbReference type="Pfam" id="PF05345">
    <property type="entry name" value="He_PIG"/>
    <property type="match status" value="20"/>
</dbReference>
<feature type="domain" description="Autotransporter" evidence="5">
    <location>
        <begin position="3496"/>
        <end position="3769"/>
    </location>
</feature>
<sequence length="3769" mass="363580">MRPTIALSALAIAAMPCAAAAESAACTAINNGELNYSANFSSTAAPSPKGRTAGPSATASGIRSASYTTTIGTYRADYAGFSPTLYDFDANERITFTVQTISVSGGSFRAFFPVSNTTPGSAVSAPGILLASAGTITETLTTDAGTNALLARIQRGSTADTGSFTMSATCVGTPPPAISGITPTSGPTAGGTSVAINGSNFTGVDQVRFDTTLVSVTPASDTQIVATAPAHAAGTVGIAVVKNGTASATFTGYTYIAAPAVTAVAPASGGAGGGNSVTLTGTGFTNATAVSFGGSPASSYTVNSATQITATAPAGSGTVNVTVTTPGGTSATGAGNQYRYVAAPTISGISPTGGSSGGGTPVTITGTDFVSGNSYSASFGATTVPATYASATTLTATTPAGAGTVAVGVTDATNGQASTGSVNYTFAAPTVTALSVTSGPANTARNVVITGTNFTPAATVAIGGTAATGVTYTNANQLSATLPARAAGTYDVQVTTGSVTSAAGPGSQYSYIAAPTITGATPGTGTTAGGTSVTITGTALTGASAVTFGGNAATSFVVTGDTQITAVTPAGGAGATSIAVTTPGGTATLANGYSYVVLNPPAVTTQPAGQTVAVGATASFTAGASGSPSPSVQWQVSSDSGASFTNIAGATAATYTTPATTAGDNGRQYRAVFTNSQGSATSSAATLTVIQAPTANAQSVTATFNTATAVTLTGSDPNTPARTLTYAIIGSPPTHGTLSGALPNLTYTPSANYIGADSFTFTVSNGLATSSAATVTITVAGPPAPAAPVLTSPANGSTLNTATPVVTGVTAGGTTVQIFIDGTLNGNATVSGGNFSYPVVSALGQGSHSVYAVASASGVASPASSSNVFIIDTVAPATPIITAPANGATLANRRPAITGTAESNASVAIRINGAAAGTTSATAGGTYSYAPTADLPLGSNTVSVTATDAAGNVSPNATNSFTIVALPTVSGVTPAEGGTAGGTTITVTGTNFTSGSTVTVGGTPATGVTIASATSLTAVTPAGTAGPATVQVTNAAGVGTTTGSFTYVGAPTASAQTVSTAFQTARGITLAGTDSNTPARALSYAITAAPARGTLSGTAPNLTYTPAAGARGTDSFTYTASNGVSTSAPATVTVTIGDPTLTIAAPPASGTVGTAYTATLSTTGGTAPYRYAVTAGALPAGLTLATGGTLSGTPTSAGAFAFTVTAEDSTGGNPPVAQSQTFTITIGRGAQTVRFTSTPPAGAIVGGTYLVAATASSGLTPVIAIDAGSRAICSITGNSVRFDQVGTCVVTASQAGDTSFDPATPVQQSIAIGAPTIALSPATLPTPQVGIAYSQRLTASGGTAPYAFAVTAGALPTGLTLASDGTLSGTPSAAGSFTYTITATDSASGSGAPFVGQASYTTSVQPPVLTLSPAANTATATALPAATGGTAYSQTITTSGGIAPYGYSVVGGALPPGLTLASGGVISGTPSAAGTFTFRVRATDSATTPFGVEGLYAITVAAPAIVVTPATLPSATVGQAYDQTVTASGAGTSYSYAVTAGALPPGVTLASDGRLTGTPGAGGSFAFTLTATNAAGFTGARAYTLSVTAPTLALSPASLATGTSGVAYGQTLSASGGIAPYSYAVTTGALPVGVTLASNGTLAGTPTQSGSFTFSVTTTDSSTGSGPYSATRSYTLSIAAPALALDPATLANATVGAAYSQALTASGGTAPYSYAVTAGALPAGVTLGTNGTLSGTPTAGGSYSFTVTATDATTSGNGGPYTAARSYTLTVATATVALSPANLPAGTSGVAYGETLSATGGTAPYAYTVTAGALPAGVTLSSSGTLAGTPTQSGSFTFSVTATDSSTGSGPYSATRSYTLVIGAPALTLAPATLANATVGAAYSQALTASGGTAPYSYAVTAGALPAGVTLGTNGTLSGTPTAGGSYSFTVTAKDATTTANGGPYTAARSYTLTVATATVALSPTNLSAGTSGVAYSETLSATGGTAPYAYAVTAGALPAGVTLSSSGTLAGTPTQSGSFTFSVTATDSSTGSGPYSATRSYTLAITAPALTLAPSTLANATVGSAYSETLTASGGTAPYSYAVTAGALPAGVTLGTNGTLSGTPTSGGSYSFTVTATDATTSANGGPYTASRSYTLTVARAAVVLSPATLPAGTSGVAYSEVLTATGGTAPYGYAVTAGGLPSGVTLASNGTLAGTPTQSGNFTFSITATDSSTGSGPYNATRSYTLVIAAPALTLSPSTLANATVGAAYSQALTASGGTAPYSYAVTAGALPAGVTLGINGTLSGTPTAGGSYSFTVTATDATATGNGGPYTASRSYTLSVATATVAFGQASLPAGVSDKAFSEMLSATGGTAPYSYVVTAGALPAGVTLASNGTLAGTPTQSGSFTFSITTTDSSTGSGPYSATHSYTLVIAAPALTLAPTTLTNATVGAAYSQALTASGGTAPYSYAVTAGALPAGVTLGTNGTLSGTPTAGGSYSFTVTATDATTTANGGPYTAARSYTLTVATATVALSPASLPAGTSGVAYGETLSATGGTAPYSYTLTAGALPAGVTLSSSGSLSGTPTQSGSFTFSITATDSSTGSGPYSATRSYTLSIAAPALALAPASLANATVGAAYSQALTASGGTAPYSYAVTAGVLPAGVTLGTNGTLSGTPTAGGSYSFTVTATDATTNGNGGPYTASRSYTLSVATATVAFGQASLPAGVSGTAFSETLSATGGTAPYSYAVTAGALPAGVTLASNGTLAGTPTQSGSFTFSITTTDSSTGSGPYSATRSYTLSIAAPALALDPATLANATVGAAYSQALTATGGTAPYSYAVTAGALPAGVTLGTNGTLSGTPTAGGSYGFTVTATDATATGNGGPYTAARGYTLVVAGASVAVGPASLPDGRYEAAYSQTLTASGGTAPYRYAVTDGALPAGVTLAADGTLSGTPGAFGRFAFTVTATDSSTGAGPYSGAKAYSLVIAAPDVPVAANVSLAVGYNAAATSVPLKVSGGAATGVAIATAPAHGTATVNGTAISYTPAAGYAGADSFTYTASNAGGASAPATVSITVAQPSLALTPATLPAGQEDVAYSQQLSTSGGTAPYAYAVTAGRLPAGVTLSTGGLLAGTPQESGRYTVTVTATDSSSGNGPFTATNAYTLEIALPAPPVARPGSAATGAATTAQNGAVAIDLSALVTGDYRQIRITTQPQHGTVSLDARQQDVTETNQRITVTYTPEPGYIGEDSFGYVAIGAGGTSNEARVAVTVKGSAPVAPAVKASVTNGQTQIIDLTGGAIGGPFLGASIVSVTPADGVEATLVESGGTGDRRYQLRITPRGRFSGTATVRYTLTNAYGTSAPAAVSVSVVQRADPSQDATVTGISAAQAEATRRFAQAQLDNFQRRNEQLHNGGAGSVGRPMGISIAGGNSYGARDPNAGMAATDLAMLKSDHATEVMGRERAAGMMTYDRDGRAMPVAGLAGARSDRAMGQAMPGDPAARGGTGEAGEAEAIEGTGRSVGSTAIWSGGAIALGSEDAARGRGKLTVSTGGLSSGVDVKLSETLTVGIGGGYGGERAKVGQDKGRVDSNSWMGAVYGSVAPADGLFVDGVAGAGRLSFDTIRNVTGSDAVARGHRGGSMLFGSLTGGFDRTSGTHALSAYGRIDYLSADLDRYAETGAGNANLVFDGRRLTSLSSVLGLRGSFVTGRFVPRVRAEWRHEFKNGGIQALDYADLGGFNYAIRGDGWTRDNYSIELGTDYVFDNGWRIGFDLGGALGQGSRYATERITIRKQF</sequence>
<dbReference type="Proteomes" id="UP000538670">
    <property type="component" value="Unassembled WGS sequence"/>
</dbReference>
<evidence type="ECO:0000256" key="2">
    <source>
        <dbReference type="SAM" id="MobiDB-lite"/>
    </source>
</evidence>
<dbReference type="InterPro" id="IPR036709">
    <property type="entry name" value="Autotransporte_beta_dom_sf"/>
</dbReference>
<dbReference type="Pfam" id="PF07679">
    <property type="entry name" value="I-set"/>
    <property type="match status" value="1"/>
</dbReference>
<dbReference type="PANTHER" id="PTHR37494">
    <property type="entry name" value="HEMAGGLUTININ"/>
    <property type="match status" value="1"/>
</dbReference>
<dbReference type="InterPro" id="IPR044016">
    <property type="entry name" value="Big_13"/>
</dbReference>
<dbReference type="SUPFAM" id="SSF49313">
    <property type="entry name" value="Cadherin-like"/>
    <property type="match status" value="15"/>
</dbReference>
<organism evidence="6 7">
    <name type="scientific">Sphingomonas pseudosanguinis</name>
    <dbReference type="NCBI Taxonomy" id="413712"/>
    <lineage>
        <taxon>Bacteria</taxon>
        <taxon>Pseudomonadati</taxon>
        <taxon>Pseudomonadota</taxon>
        <taxon>Alphaproteobacteria</taxon>
        <taxon>Sphingomonadales</taxon>
        <taxon>Sphingomonadaceae</taxon>
        <taxon>Sphingomonas</taxon>
    </lineage>
</organism>
<dbReference type="InterPro" id="IPR013783">
    <property type="entry name" value="Ig-like_fold"/>
</dbReference>
<feature type="chain" id="PRO_5031139141" evidence="3">
    <location>
        <begin position="21"/>
        <end position="3769"/>
    </location>
</feature>
<dbReference type="InterPro" id="IPR013098">
    <property type="entry name" value="Ig_I-set"/>
</dbReference>
<dbReference type="PROSITE" id="PS51208">
    <property type="entry name" value="AUTOTRANSPORTER"/>
    <property type="match status" value="1"/>
</dbReference>
<dbReference type="RefSeq" id="WP_183951949.1">
    <property type="nucleotide sequence ID" value="NZ_JACIDH010000009.1"/>
</dbReference>
<dbReference type="InterPro" id="IPR005546">
    <property type="entry name" value="Autotransporte_beta"/>
</dbReference>
<keyword evidence="3" id="KW-0732">Signal</keyword>
<dbReference type="EMBL" id="JACIDH010000009">
    <property type="protein sequence ID" value="MBB3879791.1"/>
    <property type="molecule type" value="Genomic_DNA"/>
</dbReference>
<dbReference type="Pfam" id="PF19077">
    <property type="entry name" value="Big_13"/>
    <property type="match status" value="1"/>
</dbReference>
<dbReference type="InterPro" id="IPR015919">
    <property type="entry name" value="Cadherin-like_sf"/>
</dbReference>
<dbReference type="PROSITE" id="PS50835">
    <property type="entry name" value="IG_LIKE"/>
    <property type="match status" value="1"/>
</dbReference>
<dbReference type="Gene3D" id="2.60.40.3440">
    <property type="match status" value="3"/>
</dbReference>
<evidence type="ECO:0000259" key="4">
    <source>
        <dbReference type="PROSITE" id="PS50835"/>
    </source>
</evidence>